<dbReference type="InterPro" id="IPR027179">
    <property type="entry name" value="CMC4"/>
</dbReference>
<dbReference type="HOGENOM" id="CLU_177210_1_1_1"/>
<dbReference type="SUPFAM" id="SSF47072">
    <property type="entry name" value="Cysteine alpha-hairpin motif"/>
    <property type="match status" value="1"/>
</dbReference>
<proteinExistence type="inferred from homology"/>
<evidence type="ECO:0000256" key="4">
    <source>
        <dbReference type="ARBA" id="ARBA00023157"/>
    </source>
</evidence>
<comment type="subcellular location">
    <subcellularLocation>
        <location evidence="1">Mitochondrion</location>
    </subcellularLocation>
</comment>
<dbReference type="PANTHER" id="PTHR15590:SF0">
    <property type="entry name" value="CX9C MOTIF-CONTAINING PROTEIN 4"/>
    <property type="match status" value="1"/>
</dbReference>
<dbReference type="PROSITE" id="PS51808">
    <property type="entry name" value="CHCH"/>
    <property type="match status" value="1"/>
</dbReference>
<dbReference type="InterPro" id="IPR009069">
    <property type="entry name" value="Cys_alpha_HP_mot_SF"/>
</dbReference>
<accession>N6UDU8</accession>
<comment type="similarity">
    <text evidence="2">Belongs to the CMC4 family.</text>
</comment>
<evidence type="ECO:0000313" key="8">
    <source>
        <dbReference type="Proteomes" id="UP000030742"/>
    </source>
</evidence>
<evidence type="ECO:0000256" key="5">
    <source>
        <dbReference type="PIRSR" id="PIRSR627179-50"/>
    </source>
</evidence>
<evidence type="ECO:0000256" key="3">
    <source>
        <dbReference type="ARBA" id="ARBA00023128"/>
    </source>
</evidence>
<feature type="disulfide bond" evidence="5">
    <location>
        <begin position="17"/>
        <end position="28"/>
    </location>
</feature>
<dbReference type="GO" id="GO:0005758">
    <property type="term" value="C:mitochondrial intermembrane space"/>
    <property type="evidence" value="ECO:0007669"/>
    <property type="project" value="TreeGrafter"/>
</dbReference>
<reference evidence="6 8" key="1">
    <citation type="journal article" date="2013" name="Genome Biol.">
        <title>Draft genome of the mountain pine beetle, Dendroctonus ponderosae Hopkins, a major forest pest.</title>
        <authorList>
            <person name="Keeling C.I."/>
            <person name="Yuen M.M."/>
            <person name="Liao N.Y."/>
            <person name="Docking T.R."/>
            <person name="Chan S.K."/>
            <person name="Taylor G.A."/>
            <person name="Palmquist D.L."/>
            <person name="Jackman S.D."/>
            <person name="Nguyen A."/>
            <person name="Li M."/>
            <person name="Henderson H."/>
            <person name="Janes J.K."/>
            <person name="Zhao Y."/>
            <person name="Pandoh P."/>
            <person name="Moore R."/>
            <person name="Sperling F.A."/>
            <person name="Huber D.P."/>
            <person name="Birol I."/>
            <person name="Jones S.J."/>
            <person name="Bohlmann J."/>
        </authorList>
    </citation>
    <scope>NUCLEOTIDE SEQUENCE</scope>
</reference>
<dbReference type="EMBL" id="KB740635">
    <property type="protein sequence ID" value="ENN79880.1"/>
    <property type="molecule type" value="Genomic_DNA"/>
</dbReference>
<keyword evidence="4 5" id="KW-1015">Disulfide bond</keyword>
<evidence type="ECO:0000313" key="7">
    <source>
        <dbReference type="EMBL" id="ERL87545.1"/>
    </source>
</evidence>
<dbReference type="PANTHER" id="PTHR15590">
    <property type="entry name" value="CX9C MOTIF-CONTAINING PROTEIN 4"/>
    <property type="match status" value="1"/>
</dbReference>
<evidence type="ECO:0000313" key="6">
    <source>
        <dbReference type="EMBL" id="ENN79880.1"/>
    </source>
</evidence>
<dbReference type="Gene3D" id="1.10.287.1130">
    <property type="entry name" value="CytochromE C oxidase copper chaperone"/>
    <property type="match status" value="1"/>
</dbReference>
<name>N6UDU8_DENPD</name>
<gene>
    <name evidence="7" type="ORF">D910_04936</name>
    <name evidence="6" type="ORF">YQE_03699</name>
</gene>
<dbReference type="Pfam" id="PF08991">
    <property type="entry name" value="CMC4"/>
    <property type="match status" value="1"/>
</dbReference>
<dbReference type="EMBL" id="KB631968">
    <property type="protein sequence ID" value="ERL87545.1"/>
    <property type="molecule type" value="Genomic_DNA"/>
</dbReference>
<evidence type="ECO:0008006" key="9">
    <source>
        <dbReference type="Google" id="ProtNLM"/>
    </source>
</evidence>
<evidence type="ECO:0000256" key="1">
    <source>
        <dbReference type="ARBA" id="ARBA00004173"/>
    </source>
</evidence>
<dbReference type="STRING" id="77166.N6UDU8"/>
<keyword evidence="3" id="KW-0496">Mitochondrion</keyword>
<dbReference type="OMA" id="QANKYME"/>
<organism evidence="6">
    <name type="scientific">Dendroctonus ponderosae</name>
    <name type="common">Mountain pine beetle</name>
    <dbReference type="NCBI Taxonomy" id="77166"/>
    <lineage>
        <taxon>Eukaryota</taxon>
        <taxon>Metazoa</taxon>
        <taxon>Ecdysozoa</taxon>
        <taxon>Arthropoda</taxon>
        <taxon>Hexapoda</taxon>
        <taxon>Insecta</taxon>
        <taxon>Pterygota</taxon>
        <taxon>Neoptera</taxon>
        <taxon>Endopterygota</taxon>
        <taxon>Coleoptera</taxon>
        <taxon>Polyphaga</taxon>
        <taxon>Cucujiformia</taxon>
        <taxon>Curculionidae</taxon>
        <taxon>Scolytinae</taxon>
        <taxon>Dendroctonus</taxon>
    </lineage>
</organism>
<protein>
    <recommendedName>
        <fullName evidence="9">Cx9C motif-containing protein 4</fullName>
    </recommendedName>
</protein>
<sequence length="65" mass="7498">MPVKDPCKVFACRIQACLNENNYQESACQHAIESMRECCRQWKDKSFVCEGIDIAQKPSEKNESK</sequence>
<evidence type="ECO:0000256" key="2">
    <source>
        <dbReference type="ARBA" id="ARBA00009858"/>
    </source>
</evidence>
<feature type="non-terminal residue" evidence="6">
    <location>
        <position position="1"/>
    </location>
</feature>
<feature type="disulfide bond" evidence="5">
    <location>
        <begin position="39"/>
        <end position="49"/>
    </location>
</feature>
<feature type="disulfide bond" evidence="5">
    <location>
        <begin position="7"/>
        <end position="38"/>
    </location>
</feature>
<dbReference type="Proteomes" id="UP000030742">
    <property type="component" value="Unassembled WGS sequence"/>
</dbReference>
<dbReference type="AlphaFoldDB" id="N6UDU8"/>